<dbReference type="Pfam" id="PF03134">
    <property type="entry name" value="TB2_DP1_HVA22"/>
    <property type="match status" value="1"/>
</dbReference>
<sequence length="206" mass="24403">MWADLITKALMMVLGYAYPAFVCFKTVENNRVKIEELRFWCQYWIIVALMTVFERIGDIFVSWVPMYAEMKLALFLYLWYPKTKGTGYIYETVLRPFVIKHETDIDKNLQELRLRTWDLAIYYYHNCTELGQTKFFQVIDYLASQSKKIDKATSEKGMIKSFKESPPPRPNTIFSFNRISKKPTQKQVQIPSDPPVYNARVMTSKR</sequence>
<feature type="transmembrane region" description="Helical" evidence="1">
    <location>
        <begin position="6"/>
        <end position="24"/>
    </location>
</feature>
<protein>
    <recommendedName>
        <fullName evidence="1">HVA22-like protein</fullName>
    </recommendedName>
</protein>
<keyword evidence="1" id="KW-1133">Transmembrane helix</keyword>
<organism evidence="3 4">
    <name type="scientific">Heracleum sosnowskyi</name>
    <dbReference type="NCBI Taxonomy" id="360622"/>
    <lineage>
        <taxon>Eukaryota</taxon>
        <taxon>Viridiplantae</taxon>
        <taxon>Streptophyta</taxon>
        <taxon>Embryophyta</taxon>
        <taxon>Tracheophyta</taxon>
        <taxon>Spermatophyta</taxon>
        <taxon>Magnoliopsida</taxon>
        <taxon>eudicotyledons</taxon>
        <taxon>Gunneridae</taxon>
        <taxon>Pentapetalae</taxon>
        <taxon>asterids</taxon>
        <taxon>campanulids</taxon>
        <taxon>Apiales</taxon>
        <taxon>Apiaceae</taxon>
        <taxon>Apioideae</taxon>
        <taxon>apioid superclade</taxon>
        <taxon>Tordylieae</taxon>
        <taxon>Tordyliinae</taxon>
        <taxon>Heracleum</taxon>
    </lineage>
</organism>
<accession>A0AAD8JHK3</accession>
<dbReference type="Proteomes" id="UP001237642">
    <property type="component" value="Unassembled WGS sequence"/>
</dbReference>
<comment type="subcellular location">
    <subcellularLocation>
        <location evidence="1">Membrane</location>
        <topology evidence="1">Multi-pass membrane protein</topology>
    </subcellularLocation>
</comment>
<dbReference type="EMBL" id="JAUIZM010000001">
    <property type="protein sequence ID" value="KAK1404675.1"/>
    <property type="molecule type" value="Genomic_DNA"/>
</dbReference>
<evidence type="ECO:0000256" key="2">
    <source>
        <dbReference type="SAM" id="MobiDB-lite"/>
    </source>
</evidence>
<keyword evidence="1" id="KW-0812">Transmembrane</keyword>
<feature type="region of interest" description="Disordered" evidence="2">
    <location>
        <begin position="182"/>
        <end position="206"/>
    </location>
</feature>
<reference evidence="3" key="2">
    <citation type="submission" date="2023-05" db="EMBL/GenBank/DDBJ databases">
        <authorList>
            <person name="Schelkunov M.I."/>
        </authorList>
    </citation>
    <scope>NUCLEOTIDE SEQUENCE</scope>
    <source>
        <strain evidence="3">Hsosn_3</strain>
        <tissue evidence="3">Leaf</tissue>
    </source>
</reference>
<comment type="similarity">
    <text evidence="1">Belongs to the DP1 family.</text>
</comment>
<comment type="caution">
    <text evidence="1">Lacks conserved residue(s) required for the propagation of feature annotation.</text>
</comment>
<evidence type="ECO:0000313" key="4">
    <source>
        <dbReference type="Proteomes" id="UP001237642"/>
    </source>
</evidence>
<dbReference type="AlphaFoldDB" id="A0AAD8JHK3"/>
<gene>
    <name evidence="3" type="ORF">POM88_004280</name>
</gene>
<keyword evidence="4" id="KW-1185">Reference proteome</keyword>
<proteinExistence type="inferred from homology"/>
<dbReference type="GO" id="GO:0016020">
    <property type="term" value="C:membrane"/>
    <property type="evidence" value="ECO:0007669"/>
    <property type="project" value="UniProtKB-SubCell"/>
</dbReference>
<dbReference type="PANTHER" id="PTHR12300:SF162">
    <property type="entry name" value="HVA22-LIKE PROTEIN J"/>
    <property type="match status" value="1"/>
</dbReference>
<evidence type="ECO:0000256" key="1">
    <source>
        <dbReference type="RuleBase" id="RU362006"/>
    </source>
</evidence>
<dbReference type="InterPro" id="IPR004345">
    <property type="entry name" value="TB2_DP1_HVA22"/>
</dbReference>
<dbReference type="PANTHER" id="PTHR12300">
    <property type="entry name" value="HVA22-LIKE PROTEINS"/>
    <property type="match status" value="1"/>
</dbReference>
<comment type="caution">
    <text evidence="3">The sequence shown here is derived from an EMBL/GenBank/DDBJ whole genome shotgun (WGS) entry which is preliminary data.</text>
</comment>
<reference evidence="3" key="1">
    <citation type="submission" date="2023-02" db="EMBL/GenBank/DDBJ databases">
        <title>Genome of toxic invasive species Heracleum sosnowskyi carries increased number of genes despite the absence of recent whole-genome duplications.</title>
        <authorList>
            <person name="Schelkunov M."/>
            <person name="Shtratnikova V."/>
            <person name="Makarenko M."/>
            <person name="Klepikova A."/>
            <person name="Omelchenko D."/>
            <person name="Novikova G."/>
            <person name="Obukhova E."/>
            <person name="Bogdanov V."/>
            <person name="Penin A."/>
            <person name="Logacheva M."/>
        </authorList>
    </citation>
    <scope>NUCLEOTIDE SEQUENCE</scope>
    <source>
        <strain evidence="3">Hsosn_3</strain>
        <tissue evidence="3">Leaf</tissue>
    </source>
</reference>
<evidence type="ECO:0000313" key="3">
    <source>
        <dbReference type="EMBL" id="KAK1404675.1"/>
    </source>
</evidence>
<keyword evidence="1" id="KW-0472">Membrane</keyword>
<name>A0AAD8JHK3_9APIA</name>